<accession>A0A482VUT6</accession>
<evidence type="ECO:0000256" key="1">
    <source>
        <dbReference type="SAM" id="SignalP"/>
    </source>
</evidence>
<name>A0A482VUT6_ASBVE</name>
<dbReference type="EMBL" id="QDEB01059575">
    <property type="protein sequence ID" value="RZC36711.1"/>
    <property type="molecule type" value="Genomic_DNA"/>
</dbReference>
<protein>
    <submittedName>
        <fullName evidence="2">DUF1397 domain containing protein</fullName>
    </submittedName>
</protein>
<comment type="caution">
    <text evidence="2">The sequence shown here is derived from an EMBL/GenBank/DDBJ whole genome shotgun (WGS) entry which is preliminary data.</text>
</comment>
<feature type="chain" id="PRO_5019867944" evidence="1">
    <location>
        <begin position="21"/>
        <end position="225"/>
    </location>
</feature>
<dbReference type="Pfam" id="PF07165">
    <property type="entry name" value="DUF1397"/>
    <property type="match status" value="1"/>
</dbReference>
<dbReference type="OrthoDB" id="6760427at2759"/>
<gene>
    <name evidence="2" type="ORF">BDFB_011581</name>
</gene>
<dbReference type="AlphaFoldDB" id="A0A482VUT6"/>
<evidence type="ECO:0000313" key="3">
    <source>
        <dbReference type="Proteomes" id="UP000292052"/>
    </source>
</evidence>
<organism evidence="2 3">
    <name type="scientific">Asbolus verrucosus</name>
    <name type="common">Desert ironclad beetle</name>
    <dbReference type="NCBI Taxonomy" id="1661398"/>
    <lineage>
        <taxon>Eukaryota</taxon>
        <taxon>Metazoa</taxon>
        <taxon>Ecdysozoa</taxon>
        <taxon>Arthropoda</taxon>
        <taxon>Hexapoda</taxon>
        <taxon>Insecta</taxon>
        <taxon>Pterygota</taxon>
        <taxon>Neoptera</taxon>
        <taxon>Endopterygota</taxon>
        <taxon>Coleoptera</taxon>
        <taxon>Polyphaga</taxon>
        <taxon>Cucujiformia</taxon>
        <taxon>Tenebrionidae</taxon>
        <taxon>Pimeliinae</taxon>
        <taxon>Asbolus</taxon>
    </lineage>
</organism>
<dbReference type="Proteomes" id="UP000292052">
    <property type="component" value="Unassembled WGS sequence"/>
</dbReference>
<proteinExistence type="predicted"/>
<sequence>MNKFIFVAFALFAVVSFVQCTDNDDYLEKVKSKHIRKYLRNRKDTLDSGLSKLEEHCPGVSEKLKDALVAFGECDDRVDDSLTICDAIQSATLNCTQPLIKVVDDCLPEKAKGLPLLGIKSVLSVSDFLCKQNGEAIFELLNPCLWEDLEESNEQINECEEKVTSKLKQHKDSIPSPSEVCSVVTSMRTCVRTRTEKTCKNAKTRNVAIGLYDAVVAPCSSINQV</sequence>
<keyword evidence="3" id="KW-1185">Reference proteome</keyword>
<keyword evidence="1" id="KW-0732">Signal</keyword>
<dbReference type="InterPro" id="IPR009832">
    <property type="entry name" value="DUF1397"/>
</dbReference>
<reference evidence="2 3" key="1">
    <citation type="submission" date="2017-03" db="EMBL/GenBank/DDBJ databases">
        <title>Genome of the blue death feigning beetle - Asbolus verrucosus.</title>
        <authorList>
            <person name="Rider S.D."/>
        </authorList>
    </citation>
    <scope>NUCLEOTIDE SEQUENCE [LARGE SCALE GENOMIC DNA]</scope>
    <source>
        <strain evidence="2">Butters</strain>
        <tissue evidence="2">Head and leg muscle</tissue>
    </source>
</reference>
<feature type="signal peptide" evidence="1">
    <location>
        <begin position="1"/>
        <end position="20"/>
    </location>
</feature>
<evidence type="ECO:0000313" key="2">
    <source>
        <dbReference type="EMBL" id="RZC36711.1"/>
    </source>
</evidence>